<feature type="transmembrane region" description="Helical" evidence="1">
    <location>
        <begin position="12"/>
        <end position="31"/>
    </location>
</feature>
<evidence type="ECO:0000256" key="1">
    <source>
        <dbReference type="SAM" id="Phobius"/>
    </source>
</evidence>
<keyword evidence="1" id="KW-0812">Transmembrane</keyword>
<name>A0A6A5KGJ0_9PLEO</name>
<sequence>MSESTEETIFISVAAIIFAIAFTTVVAFVYYRKNRASASRGARRDVELAAMPSREQHFR</sequence>
<keyword evidence="1" id="KW-0472">Membrane</keyword>
<dbReference type="EMBL" id="ML975300">
    <property type="protein sequence ID" value="KAF1834542.1"/>
    <property type="molecule type" value="Genomic_DNA"/>
</dbReference>
<protein>
    <submittedName>
        <fullName evidence="2">Uncharacterized protein</fullName>
    </submittedName>
</protein>
<reference evidence="2" key="1">
    <citation type="submission" date="2020-01" db="EMBL/GenBank/DDBJ databases">
        <authorList>
            <consortium name="DOE Joint Genome Institute"/>
            <person name="Haridas S."/>
            <person name="Albert R."/>
            <person name="Binder M."/>
            <person name="Bloem J."/>
            <person name="Labutti K."/>
            <person name="Salamov A."/>
            <person name="Andreopoulos B."/>
            <person name="Baker S.E."/>
            <person name="Barry K."/>
            <person name="Bills G."/>
            <person name="Bluhm B.H."/>
            <person name="Cannon C."/>
            <person name="Castanera R."/>
            <person name="Culley D.E."/>
            <person name="Daum C."/>
            <person name="Ezra D."/>
            <person name="Gonzalez J.B."/>
            <person name="Henrissat B."/>
            <person name="Kuo A."/>
            <person name="Liang C."/>
            <person name="Lipzen A."/>
            <person name="Lutzoni F."/>
            <person name="Magnuson J."/>
            <person name="Mondo S."/>
            <person name="Nolan M."/>
            <person name="Ohm R."/>
            <person name="Pangilinan J."/>
            <person name="Park H.-J."/>
            <person name="Ramirez L."/>
            <person name="Alfaro M."/>
            <person name="Sun H."/>
            <person name="Tritt A."/>
            <person name="Yoshinaga Y."/>
            <person name="Zwiers L.-H."/>
            <person name="Turgeon B.G."/>
            <person name="Goodwin S.B."/>
            <person name="Spatafora J.W."/>
            <person name="Crous P.W."/>
            <person name="Grigoriev I.V."/>
        </authorList>
    </citation>
    <scope>NUCLEOTIDE SEQUENCE</scope>
    <source>
        <strain evidence="2">P77</strain>
    </source>
</reference>
<keyword evidence="3" id="KW-1185">Reference proteome</keyword>
<dbReference type="AlphaFoldDB" id="A0A6A5KGJ0"/>
<evidence type="ECO:0000313" key="2">
    <source>
        <dbReference type="EMBL" id="KAF1834542.1"/>
    </source>
</evidence>
<gene>
    <name evidence="2" type="ORF">BDW02DRAFT_568933</name>
</gene>
<accession>A0A6A5KGJ0</accession>
<organism evidence="2 3">
    <name type="scientific">Decorospora gaudefroyi</name>
    <dbReference type="NCBI Taxonomy" id="184978"/>
    <lineage>
        <taxon>Eukaryota</taxon>
        <taxon>Fungi</taxon>
        <taxon>Dikarya</taxon>
        <taxon>Ascomycota</taxon>
        <taxon>Pezizomycotina</taxon>
        <taxon>Dothideomycetes</taxon>
        <taxon>Pleosporomycetidae</taxon>
        <taxon>Pleosporales</taxon>
        <taxon>Pleosporineae</taxon>
        <taxon>Pleosporaceae</taxon>
        <taxon>Decorospora</taxon>
    </lineage>
</organism>
<proteinExistence type="predicted"/>
<dbReference type="Proteomes" id="UP000800040">
    <property type="component" value="Unassembled WGS sequence"/>
</dbReference>
<evidence type="ECO:0000313" key="3">
    <source>
        <dbReference type="Proteomes" id="UP000800040"/>
    </source>
</evidence>
<keyword evidence="1" id="KW-1133">Transmembrane helix</keyword>